<dbReference type="Gene3D" id="3.40.50.720">
    <property type="entry name" value="NAD(P)-binding Rossmann-like Domain"/>
    <property type="match status" value="1"/>
</dbReference>
<feature type="domain" description="THIF-type NAD/FAD binding fold" evidence="1">
    <location>
        <begin position="5"/>
        <end position="225"/>
    </location>
</feature>
<dbReference type="PANTHER" id="PTHR43267">
    <property type="entry name" value="TRNA THREONYLCARBAMOYLADENOSINE DEHYDRATASE"/>
    <property type="match status" value="1"/>
</dbReference>
<gene>
    <name evidence="2" type="ORF">QOZ92_001499</name>
</gene>
<accession>A0ABU0MZV4</accession>
<dbReference type="CDD" id="cd00757">
    <property type="entry name" value="ThiF_MoeB_HesA_family"/>
    <property type="match status" value="1"/>
</dbReference>
<reference evidence="2 3" key="1">
    <citation type="submission" date="2023-07" db="EMBL/GenBank/DDBJ databases">
        <title>Genomic Encyclopedia of Type Strains, Phase IV (KMG-IV): sequencing the most valuable type-strain genomes for metagenomic binning, comparative biology and taxonomic classification.</title>
        <authorList>
            <person name="Goeker M."/>
        </authorList>
    </citation>
    <scope>NUCLEOTIDE SEQUENCE [LARGE SCALE GENOMIC DNA]</scope>
    <source>
        <strain evidence="2 3">DSM 15049</strain>
    </source>
</reference>
<dbReference type="InterPro" id="IPR000594">
    <property type="entry name" value="ThiF_NAD_FAD-bd"/>
</dbReference>
<name>A0ABU0MZV4_9FIRM</name>
<dbReference type="EMBL" id="JAUSWG010000005">
    <property type="protein sequence ID" value="MDQ0556385.1"/>
    <property type="molecule type" value="Genomic_DNA"/>
</dbReference>
<protein>
    <submittedName>
        <fullName evidence="2">Molybdopterin/thiamine biosynthesis adenylyltransferase</fullName>
    </submittedName>
</protein>
<keyword evidence="3" id="KW-1185">Reference proteome</keyword>
<dbReference type="InterPro" id="IPR045886">
    <property type="entry name" value="ThiF/MoeB/HesA"/>
</dbReference>
<dbReference type="SUPFAM" id="SSF69572">
    <property type="entry name" value="Activating enzymes of the ubiquitin-like proteins"/>
    <property type="match status" value="1"/>
</dbReference>
<dbReference type="Pfam" id="PF00899">
    <property type="entry name" value="ThiF"/>
    <property type="match status" value="1"/>
</dbReference>
<dbReference type="Proteomes" id="UP001232584">
    <property type="component" value="Unassembled WGS sequence"/>
</dbReference>
<dbReference type="PANTHER" id="PTHR43267:SF1">
    <property type="entry name" value="TRNA THREONYLCARBAMOYLADENOSINE DEHYDRATASE"/>
    <property type="match status" value="1"/>
</dbReference>
<evidence type="ECO:0000313" key="2">
    <source>
        <dbReference type="EMBL" id="MDQ0556385.1"/>
    </source>
</evidence>
<keyword evidence="2" id="KW-0808">Transferase</keyword>
<evidence type="ECO:0000259" key="1">
    <source>
        <dbReference type="Pfam" id="PF00899"/>
    </source>
</evidence>
<proteinExistence type="predicted"/>
<dbReference type="GO" id="GO:0016779">
    <property type="term" value="F:nucleotidyltransferase activity"/>
    <property type="evidence" value="ECO:0007669"/>
    <property type="project" value="UniProtKB-KW"/>
</dbReference>
<evidence type="ECO:0000313" key="3">
    <source>
        <dbReference type="Proteomes" id="UP001232584"/>
    </source>
</evidence>
<keyword evidence="2" id="KW-0548">Nucleotidyltransferase</keyword>
<dbReference type="RefSeq" id="WP_307505463.1">
    <property type="nucleotide sequence ID" value="NZ_BAAACE010000021.1"/>
</dbReference>
<dbReference type="InterPro" id="IPR035985">
    <property type="entry name" value="Ubiquitin-activating_enz"/>
</dbReference>
<organism evidence="2 3">
    <name type="scientific">Paraclostridium ghonii</name>
    <dbReference type="NCBI Taxonomy" id="29358"/>
    <lineage>
        <taxon>Bacteria</taxon>
        <taxon>Bacillati</taxon>
        <taxon>Bacillota</taxon>
        <taxon>Clostridia</taxon>
        <taxon>Peptostreptococcales</taxon>
        <taxon>Peptostreptococcaceae</taxon>
        <taxon>Paraclostridium</taxon>
    </lineage>
</organism>
<comment type="caution">
    <text evidence="2">The sequence shown here is derived from an EMBL/GenBank/DDBJ whole genome shotgun (WGS) entry which is preliminary data.</text>
</comment>
<sequence length="227" mass="25231">MKNRYLRNMKSLSVEENGKLKNFKVCVIGCGGLGGHIIEMLGRLGIGYITCVDGDVFEETNLNRQILCDEISLGQQKSLKAKNRMNLVNSEVYINSIVDLLTEDNAKEILYGHDVIIDALDNIKGRFILQKVCKEINVPLIHGAIGGWFGQATTIFPGDDTLNYIYKNKTSELENKLGNPSFTPATIASIQVSEAIKVLLNKGDILRNKVLLVDLLFNEYNIVNIGK</sequence>